<dbReference type="HOGENOM" id="CLU_2791737_0_0_11"/>
<gene>
    <name evidence="1" type="ORF">HMPREF0762_00471</name>
</gene>
<evidence type="ECO:0000313" key="2">
    <source>
        <dbReference type="Proteomes" id="UP000006001"/>
    </source>
</evidence>
<dbReference type="Proteomes" id="UP000006001">
    <property type="component" value="Unassembled WGS sequence"/>
</dbReference>
<sequence>MLGKVFFYTQRLPDVYLMYDEDAARVHFEGEQISRARFVHHAREQAAILAGYARGTHLLELGNVEFVE</sequence>
<organism evidence="1 2">
    <name type="scientific">Slackia exigua (strain ATCC 700122 / DSM 15923 / CIP 105133 / JCM 11022 / KCTC 5966 / S-7)</name>
    <dbReference type="NCBI Taxonomy" id="649764"/>
    <lineage>
        <taxon>Bacteria</taxon>
        <taxon>Bacillati</taxon>
        <taxon>Actinomycetota</taxon>
        <taxon>Coriobacteriia</taxon>
        <taxon>Eggerthellales</taxon>
        <taxon>Eggerthellaceae</taxon>
        <taxon>Slackia</taxon>
    </lineage>
</organism>
<reference evidence="1" key="1">
    <citation type="submission" date="2009-10" db="EMBL/GenBank/DDBJ databases">
        <authorList>
            <person name="Weinstock G."/>
            <person name="Sodergren E."/>
            <person name="Clifton S."/>
            <person name="Fulton L."/>
            <person name="Fulton B."/>
            <person name="Courtney L."/>
            <person name="Fronick C."/>
            <person name="Harrison M."/>
            <person name="Strong C."/>
            <person name="Farmer C."/>
            <person name="Delahaunty K."/>
            <person name="Markovic C."/>
            <person name="Hall O."/>
            <person name="Minx P."/>
            <person name="Tomlinson C."/>
            <person name="Mitreva M."/>
            <person name="Nelson J."/>
            <person name="Hou S."/>
            <person name="Wollam A."/>
            <person name="Pepin K.H."/>
            <person name="Johnson M."/>
            <person name="Bhonagiri V."/>
            <person name="Nash W.E."/>
            <person name="Warren W."/>
            <person name="Chinwalla A."/>
            <person name="Mardis E.R."/>
            <person name="Wilson R.K."/>
        </authorList>
    </citation>
    <scope>NUCLEOTIDE SEQUENCE [LARGE SCALE GENOMIC DNA]</scope>
    <source>
        <strain evidence="1">ATCC 700122</strain>
    </source>
</reference>
<comment type="caution">
    <text evidence="1">The sequence shown here is derived from an EMBL/GenBank/DDBJ whole genome shotgun (WGS) entry which is preliminary data.</text>
</comment>
<dbReference type="AlphaFoldDB" id="D0WFF3"/>
<accession>D0WFF3</accession>
<proteinExistence type="predicted"/>
<keyword evidence="2" id="KW-1185">Reference proteome</keyword>
<dbReference type="STRING" id="649764.HMPREF0762_00471"/>
<name>D0WFF3_SLAES</name>
<dbReference type="EMBL" id="ACUX02000005">
    <property type="protein sequence ID" value="EEZ61837.1"/>
    <property type="molecule type" value="Genomic_DNA"/>
</dbReference>
<protein>
    <submittedName>
        <fullName evidence="1">Uncharacterized protein</fullName>
    </submittedName>
</protein>
<evidence type="ECO:0000313" key="1">
    <source>
        <dbReference type="EMBL" id="EEZ61837.1"/>
    </source>
</evidence>